<sequence>MNISSTPSELKIYGSLDELSEETIDLVNIYVLPSVCLLGIILNFLSIIILVRLRFKTELYKFMLSISVSDFLFLLMSIFLVVFRCGRFCPYGYTYISKLYELYFYLYLGNVLLMFVLLVNLLICYNRIRSFSSRSLRAEATTFRVKILLVILVTTLANIPNYAMTRYVKKIGIIRPGANGTSKRWQHEMDVYSVEPLDFSLIEWVKVVLFVINLARGFILMIILFLLNLIIAIKLRHYIKARIIKFGVSIEKSSLSNNSTQNNSNSSNSVSEYKFTVMTLIFGSFYLIGNLPNSLAPILFIFISNDAYMIYLLFGNFVLFSFHSSNFVFFYLFNNDFKTGFHYLLAKIMRRS</sequence>
<evidence type="ECO:0000313" key="8">
    <source>
        <dbReference type="Proteomes" id="UP000276133"/>
    </source>
</evidence>
<dbReference type="PROSITE" id="PS50262">
    <property type="entry name" value="G_PROTEIN_RECEP_F1_2"/>
    <property type="match status" value="1"/>
</dbReference>
<dbReference type="Proteomes" id="UP000276133">
    <property type="component" value="Unassembled WGS sequence"/>
</dbReference>
<comment type="subcellular location">
    <subcellularLocation>
        <location evidence="1">Membrane</location>
    </subcellularLocation>
</comment>
<dbReference type="GO" id="GO:0016020">
    <property type="term" value="C:membrane"/>
    <property type="evidence" value="ECO:0007669"/>
    <property type="project" value="UniProtKB-SubCell"/>
</dbReference>
<dbReference type="SUPFAM" id="SSF81321">
    <property type="entry name" value="Family A G protein-coupled receptor-like"/>
    <property type="match status" value="1"/>
</dbReference>
<evidence type="ECO:0000256" key="1">
    <source>
        <dbReference type="ARBA" id="ARBA00004370"/>
    </source>
</evidence>
<evidence type="ECO:0000256" key="4">
    <source>
        <dbReference type="ARBA" id="ARBA00023136"/>
    </source>
</evidence>
<dbReference type="AlphaFoldDB" id="A0A3M7SKS3"/>
<dbReference type="PANTHER" id="PTHR46641:SF2">
    <property type="entry name" value="FMRFAMIDE RECEPTOR"/>
    <property type="match status" value="1"/>
</dbReference>
<dbReference type="PANTHER" id="PTHR46641">
    <property type="entry name" value="FMRFAMIDE RECEPTOR-RELATED"/>
    <property type="match status" value="1"/>
</dbReference>
<proteinExistence type="predicted"/>
<evidence type="ECO:0000256" key="2">
    <source>
        <dbReference type="ARBA" id="ARBA00022692"/>
    </source>
</evidence>
<dbReference type="Gene3D" id="1.20.1070.10">
    <property type="entry name" value="Rhodopsin 7-helix transmembrane proteins"/>
    <property type="match status" value="1"/>
</dbReference>
<dbReference type="InterPro" id="IPR052954">
    <property type="entry name" value="GPCR-Ligand_Int"/>
</dbReference>
<protein>
    <recommendedName>
        <fullName evidence="6">G-protein coupled receptors family 1 profile domain-containing protein</fullName>
    </recommendedName>
</protein>
<keyword evidence="8" id="KW-1185">Reference proteome</keyword>
<dbReference type="EMBL" id="REGN01001198">
    <property type="protein sequence ID" value="RNA36356.1"/>
    <property type="molecule type" value="Genomic_DNA"/>
</dbReference>
<feature type="transmembrane region" description="Helical" evidence="5">
    <location>
        <begin position="207"/>
        <end position="233"/>
    </location>
</feature>
<feature type="transmembrane region" description="Helical" evidence="5">
    <location>
        <begin position="103"/>
        <end position="125"/>
    </location>
</feature>
<keyword evidence="3 5" id="KW-1133">Transmembrane helix</keyword>
<feature type="transmembrane region" description="Helical" evidence="5">
    <location>
        <begin position="309"/>
        <end position="333"/>
    </location>
</feature>
<evidence type="ECO:0000256" key="5">
    <source>
        <dbReference type="SAM" id="Phobius"/>
    </source>
</evidence>
<feature type="transmembrane region" description="Helical" evidence="5">
    <location>
        <begin position="275"/>
        <end position="303"/>
    </location>
</feature>
<evidence type="ECO:0000313" key="7">
    <source>
        <dbReference type="EMBL" id="RNA36356.1"/>
    </source>
</evidence>
<accession>A0A3M7SKS3</accession>
<comment type="caution">
    <text evidence="7">The sequence shown here is derived from an EMBL/GenBank/DDBJ whole genome shotgun (WGS) entry which is preliminary data.</text>
</comment>
<reference evidence="7 8" key="1">
    <citation type="journal article" date="2018" name="Sci. Rep.">
        <title>Genomic signatures of local adaptation to the degree of environmental predictability in rotifers.</title>
        <authorList>
            <person name="Franch-Gras L."/>
            <person name="Hahn C."/>
            <person name="Garcia-Roger E.M."/>
            <person name="Carmona M.J."/>
            <person name="Serra M."/>
            <person name="Gomez A."/>
        </authorList>
    </citation>
    <scope>NUCLEOTIDE SEQUENCE [LARGE SCALE GENOMIC DNA]</scope>
    <source>
        <strain evidence="7">HYR1</strain>
    </source>
</reference>
<dbReference type="InterPro" id="IPR017452">
    <property type="entry name" value="GPCR_Rhodpsn_7TM"/>
</dbReference>
<evidence type="ECO:0000256" key="3">
    <source>
        <dbReference type="ARBA" id="ARBA00022989"/>
    </source>
</evidence>
<feature type="transmembrane region" description="Helical" evidence="5">
    <location>
        <begin position="29"/>
        <end position="50"/>
    </location>
</feature>
<keyword evidence="2 5" id="KW-0812">Transmembrane</keyword>
<feature type="domain" description="G-protein coupled receptors family 1 profile" evidence="6">
    <location>
        <begin position="42"/>
        <end position="330"/>
    </location>
</feature>
<feature type="transmembrane region" description="Helical" evidence="5">
    <location>
        <begin position="145"/>
        <end position="163"/>
    </location>
</feature>
<gene>
    <name evidence="7" type="ORF">BpHYR1_007041</name>
</gene>
<dbReference type="OrthoDB" id="10615567at2759"/>
<feature type="transmembrane region" description="Helical" evidence="5">
    <location>
        <begin position="62"/>
        <end position="83"/>
    </location>
</feature>
<evidence type="ECO:0000259" key="6">
    <source>
        <dbReference type="PROSITE" id="PS50262"/>
    </source>
</evidence>
<name>A0A3M7SKS3_BRAPC</name>
<keyword evidence="4 5" id="KW-0472">Membrane</keyword>
<organism evidence="7 8">
    <name type="scientific">Brachionus plicatilis</name>
    <name type="common">Marine rotifer</name>
    <name type="synonym">Brachionus muelleri</name>
    <dbReference type="NCBI Taxonomy" id="10195"/>
    <lineage>
        <taxon>Eukaryota</taxon>
        <taxon>Metazoa</taxon>
        <taxon>Spiralia</taxon>
        <taxon>Gnathifera</taxon>
        <taxon>Rotifera</taxon>
        <taxon>Eurotatoria</taxon>
        <taxon>Monogononta</taxon>
        <taxon>Pseudotrocha</taxon>
        <taxon>Ploima</taxon>
        <taxon>Brachionidae</taxon>
        <taxon>Brachionus</taxon>
    </lineage>
</organism>